<reference evidence="3 4" key="1">
    <citation type="submission" date="2021-03" db="EMBL/GenBank/DDBJ databases">
        <title>Enterococcal diversity collection.</title>
        <authorList>
            <person name="Gilmore M.S."/>
            <person name="Schwartzman J."/>
            <person name="Van Tyne D."/>
            <person name="Martin M."/>
            <person name="Earl A.M."/>
            <person name="Manson A.L."/>
            <person name="Straub T."/>
            <person name="Salamzade R."/>
            <person name="Saavedra J."/>
            <person name="Lebreton F."/>
            <person name="Prichula J."/>
            <person name="Schaufler K."/>
            <person name="Gaca A."/>
            <person name="Sgardioli B."/>
            <person name="Wagenaar J."/>
            <person name="Strong T."/>
        </authorList>
    </citation>
    <scope>NUCLEOTIDE SEQUENCE [LARGE SCALE GENOMIC DNA]</scope>
    <source>
        <strain evidence="3 4">DIV0869a</strain>
    </source>
</reference>
<feature type="signal peptide" evidence="1">
    <location>
        <begin position="1"/>
        <end position="27"/>
    </location>
</feature>
<dbReference type="Pfam" id="PF13731">
    <property type="entry name" value="WxL"/>
    <property type="match status" value="1"/>
</dbReference>
<proteinExistence type="predicted"/>
<dbReference type="Proteomes" id="UP000664632">
    <property type="component" value="Unassembled WGS sequence"/>
</dbReference>
<evidence type="ECO:0000313" key="4">
    <source>
        <dbReference type="Proteomes" id="UP000664632"/>
    </source>
</evidence>
<accession>A0ABS3H1Y7</accession>
<protein>
    <submittedName>
        <fullName evidence="3">WxL domain-containing protein</fullName>
    </submittedName>
</protein>
<keyword evidence="4" id="KW-1185">Reference proteome</keyword>
<evidence type="ECO:0000259" key="2">
    <source>
        <dbReference type="Pfam" id="PF13731"/>
    </source>
</evidence>
<feature type="chain" id="PRO_5047486919" evidence="1">
    <location>
        <begin position="28"/>
        <end position="272"/>
    </location>
</feature>
<evidence type="ECO:0000256" key="1">
    <source>
        <dbReference type="SAM" id="SignalP"/>
    </source>
</evidence>
<dbReference type="EMBL" id="JAFLWD010000032">
    <property type="protein sequence ID" value="MBO0441173.1"/>
    <property type="molecule type" value="Genomic_DNA"/>
</dbReference>
<gene>
    <name evidence="3" type="ORF">JZO69_12440</name>
</gene>
<organism evidence="3 4">
    <name type="scientific">Candidatus Enterococcus ikei</name>
    <dbReference type="NCBI Taxonomy" id="2815326"/>
    <lineage>
        <taxon>Bacteria</taxon>
        <taxon>Bacillati</taxon>
        <taxon>Bacillota</taxon>
        <taxon>Bacilli</taxon>
        <taxon>Lactobacillales</taxon>
        <taxon>Enterococcaceae</taxon>
        <taxon>Enterococcus</taxon>
    </lineage>
</organism>
<evidence type="ECO:0000313" key="3">
    <source>
        <dbReference type="EMBL" id="MBO0441173.1"/>
    </source>
</evidence>
<dbReference type="InterPro" id="IPR027994">
    <property type="entry name" value="WxL_dom"/>
</dbReference>
<keyword evidence="1" id="KW-0732">Signal</keyword>
<name>A0ABS3H1Y7_9ENTE</name>
<sequence length="272" mass="29608">MKKRTLCTAALLAVLGTSALLPAGAYADDATNVTSKGKIEYVEDKGKNDDKHPEKPDVIVKPPYVPNEAEGALKIDGVSDLDFKQQNAVLTDADYFAEQTQVSYTKDDKTVIEKVGNYLQLTNKRIDNPTKWTLSAKMAQQFKGVTSENVLENSTITFTNPFIESETNKTVSPWPELTAVANGFVLGEDGASVDILESKDVKGGFGTYTVAFGNTKDYFDRTQNGTSEDSTGVANQDGKIENGSVSLMVPGRTVKTKEAYEAKILWTLTEKP</sequence>
<dbReference type="RefSeq" id="WP_207113188.1">
    <property type="nucleotide sequence ID" value="NZ_JAFLWD010000032.1"/>
</dbReference>
<comment type="caution">
    <text evidence="3">The sequence shown here is derived from an EMBL/GenBank/DDBJ whole genome shotgun (WGS) entry which is preliminary data.</text>
</comment>
<feature type="domain" description="WxL" evidence="2">
    <location>
        <begin position="30"/>
        <end position="272"/>
    </location>
</feature>